<dbReference type="Gene3D" id="1.10.1740.70">
    <property type="entry name" value="ChaB"/>
    <property type="match status" value="1"/>
</dbReference>
<dbReference type="InterPro" id="IPR009317">
    <property type="entry name" value="ChaB"/>
</dbReference>
<evidence type="ECO:0000313" key="1">
    <source>
        <dbReference type="EMBL" id="RVU48810.1"/>
    </source>
</evidence>
<dbReference type="Pfam" id="PF06150">
    <property type="entry name" value="ChaB"/>
    <property type="match status" value="1"/>
</dbReference>
<dbReference type="RefSeq" id="WP_115602592.1">
    <property type="nucleotide sequence ID" value="NZ_SADD01000001.1"/>
</dbReference>
<accession>A0ABY0CZE0</accession>
<dbReference type="InterPro" id="IPR037205">
    <property type="entry name" value="ChaB_sf"/>
</dbReference>
<organism evidence="1 2">
    <name type="scientific">Lujinxingia sediminis</name>
    <dbReference type="NCBI Taxonomy" id="2480984"/>
    <lineage>
        <taxon>Bacteria</taxon>
        <taxon>Deltaproteobacteria</taxon>
        <taxon>Bradymonadales</taxon>
        <taxon>Lujinxingiaceae</taxon>
        <taxon>Lujinxingia</taxon>
    </lineage>
</organism>
<evidence type="ECO:0000313" key="2">
    <source>
        <dbReference type="Proteomes" id="UP000282926"/>
    </source>
</evidence>
<proteinExistence type="predicted"/>
<keyword evidence="2" id="KW-1185">Reference proteome</keyword>
<protein>
    <submittedName>
        <fullName evidence="1">Cation transporter</fullName>
    </submittedName>
</protein>
<gene>
    <name evidence="1" type="ORF">EA187_05120</name>
</gene>
<dbReference type="Proteomes" id="UP000282926">
    <property type="component" value="Unassembled WGS sequence"/>
</dbReference>
<sequence length="65" mass="7728">MPYQRNADLPKNVRDNLPKHGQEIYRKAFNSASEQHDEEKRAHKVAWSAVKTTYKKSEGEWKRKD</sequence>
<reference evidence="1 2" key="1">
    <citation type="submission" date="2019-01" db="EMBL/GenBank/DDBJ databases">
        <title>Lujinxingia litoralis gen. nov., sp. nov. and Lujinxingia sediminis gen. nov., sp. nov., new members in the order Bradymonadales, isolated from coastal sediment.</title>
        <authorList>
            <person name="Li C.-M."/>
        </authorList>
    </citation>
    <scope>NUCLEOTIDE SEQUENCE [LARGE SCALE GENOMIC DNA]</scope>
    <source>
        <strain evidence="1 2">SEH01</strain>
    </source>
</reference>
<dbReference type="SUPFAM" id="SSF140376">
    <property type="entry name" value="ChaB-like"/>
    <property type="match status" value="1"/>
</dbReference>
<comment type="caution">
    <text evidence="1">The sequence shown here is derived from an EMBL/GenBank/DDBJ whole genome shotgun (WGS) entry which is preliminary data.</text>
</comment>
<name>A0ABY0CZE0_9DELT</name>
<dbReference type="EMBL" id="SADD01000001">
    <property type="protein sequence ID" value="RVU48810.1"/>
    <property type="molecule type" value="Genomic_DNA"/>
</dbReference>